<reference evidence="1" key="1">
    <citation type="submission" date="2019-08" db="EMBL/GenBank/DDBJ databases">
        <authorList>
            <person name="Kucharzyk K."/>
            <person name="Murdoch R.W."/>
            <person name="Higgins S."/>
            <person name="Loffler F."/>
        </authorList>
    </citation>
    <scope>NUCLEOTIDE SEQUENCE</scope>
</reference>
<accession>A0A645H8N9</accession>
<dbReference type="AlphaFoldDB" id="A0A645H8N9"/>
<protein>
    <submittedName>
        <fullName evidence="1">Uncharacterized protein</fullName>
    </submittedName>
</protein>
<proteinExistence type="predicted"/>
<comment type="caution">
    <text evidence="1">The sequence shown here is derived from an EMBL/GenBank/DDBJ whole genome shotgun (WGS) entry which is preliminary data.</text>
</comment>
<evidence type="ECO:0000313" key="1">
    <source>
        <dbReference type="EMBL" id="MPN35355.1"/>
    </source>
</evidence>
<dbReference type="EMBL" id="VSSQ01088884">
    <property type="protein sequence ID" value="MPN35355.1"/>
    <property type="molecule type" value="Genomic_DNA"/>
</dbReference>
<gene>
    <name evidence="1" type="ORF">SDC9_182853</name>
</gene>
<sequence>MAEATAKAAGVQLLTRGELQRLFPDARIFNENFCGLTKSLVVMNLEAGRS</sequence>
<organism evidence="1">
    <name type="scientific">bioreactor metagenome</name>
    <dbReference type="NCBI Taxonomy" id="1076179"/>
    <lineage>
        <taxon>unclassified sequences</taxon>
        <taxon>metagenomes</taxon>
        <taxon>ecological metagenomes</taxon>
    </lineage>
</organism>
<name>A0A645H8N9_9ZZZZ</name>